<comment type="caution">
    <text evidence="2">The sequence shown here is derived from an EMBL/GenBank/DDBJ whole genome shotgun (WGS) entry which is preliminary data.</text>
</comment>
<evidence type="ECO:0000313" key="3">
    <source>
        <dbReference type="Proteomes" id="UP000774326"/>
    </source>
</evidence>
<name>A0A9P8PNT0_WICPI</name>
<reference evidence="2" key="1">
    <citation type="journal article" date="2021" name="Open Biol.">
        <title>Shared evolutionary footprints suggest mitochondrial oxidative damage underlies multiple complex I losses in fungi.</title>
        <authorList>
            <person name="Schikora-Tamarit M.A."/>
            <person name="Marcet-Houben M."/>
            <person name="Nosek J."/>
            <person name="Gabaldon T."/>
        </authorList>
    </citation>
    <scope>NUCLEOTIDE SEQUENCE</scope>
    <source>
        <strain evidence="2">CBS2887</strain>
    </source>
</reference>
<gene>
    <name evidence="2" type="ORF">WICPIJ_009429</name>
</gene>
<feature type="region of interest" description="Disordered" evidence="1">
    <location>
        <begin position="61"/>
        <end position="86"/>
    </location>
</feature>
<dbReference type="EMBL" id="JAEUBG010005440">
    <property type="protein sequence ID" value="KAH3674920.1"/>
    <property type="molecule type" value="Genomic_DNA"/>
</dbReference>
<feature type="region of interest" description="Disordered" evidence="1">
    <location>
        <begin position="21"/>
        <end position="49"/>
    </location>
</feature>
<proteinExistence type="predicted"/>
<accession>A0A9P8PNT0</accession>
<evidence type="ECO:0000313" key="2">
    <source>
        <dbReference type="EMBL" id="KAH3674920.1"/>
    </source>
</evidence>
<organism evidence="2 3">
    <name type="scientific">Wickerhamomyces pijperi</name>
    <name type="common">Yeast</name>
    <name type="synonym">Pichia pijperi</name>
    <dbReference type="NCBI Taxonomy" id="599730"/>
    <lineage>
        <taxon>Eukaryota</taxon>
        <taxon>Fungi</taxon>
        <taxon>Dikarya</taxon>
        <taxon>Ascomycota</taxon>
        <taxon>Saccharomycotina</taxon>
        <taxon>Saccharomycetes</taxon>
        <taxon>Phaffomycetales</taxon>
        <taxon>Wickerhamomycetaceae</taxon>
        <taxon>Wickerhamomyces</taxon>
    </lineage>
</organism>
<dbReference type="Proteomes" id="UP000774326">
    <property type="component" value="Unassembled WGS sequence"/>
</dbReference>
<protein>
    <submittedName>
        <fullName evidence="2">Uncharacterized protein</fullName>
    </submittedName>
</protein>
<dbReference type="AlphaFoldDB" id="A0A9P8PNT0"/>
<evidence type="ECO:0000256" key="1">
    <source>
        <dbReference type="SAM" id="MobiDB-lite"/>
    </source>
</evidence>
<feature type="compositionally biased region" description="Low complexity" evidence="1">
    <location>
        <begin position="66"/>
        <end position="86"/>
    </location>
</feature>
<reference evidence="2" key="2">
    <citation type="submission" date="2021-01" db="EMBL/GenBank/DDBJ databases">
        <authorList>
            <person name="Schikora-Tamarit M.A."/>
        </authorList>
    </citation>
    <scope>NUCLEOTIDE SEQUENCE</scope>
    <source>
        <strain evidence="2">CBS2887</strain>
    </source>
</reference>
<keyword evidence="3" id="KW-1185">Reference proteome</keyword>
<sequence>MTQKDTVGRVDVIYARDFEAAADSSNPPDCEDAEVEGAVDVSESRASSSCDLVISSFDRPDLNEGSSRTNNSSSSSSDGKLSSSSSDITASHRWRREVVRSVEHVLSEVLEVVVDVSVWRVHIERFVARHCAAIVVVVDGNEFRRRDRVVIVVSWLVVCWLGSRNGIVPAMVRQWVVMVAAHKAVVVIDIGHFDLRDSWRNRVHV</sequence>